<comment type="caution">
    <text evidence="3">The sequence shown here is derived from an EMBL/GenBank/DDBJ whole genome shotgun (WGS) entry which is preliminary data.</text>
</comment>
<dbReference type="Pfam" id="PF01012">
    <property type="entry name" value="ETF"/>
    <property type="match status" value="1"/>
</dbReference>
<dbReference type="Proteomes" id="UP000597459">
    <property type="component" value="Unassembled WGS sequence"/>
</dbReference>
<reference evidence="3" key="1">
    <citation type="submission" date="2019-11" db="EMBL/GenBank/DDBJ databases">
        <title>Description of new Acetobacter species.</title>
        <authorList>
            <person name="Cleenwerck I."/>
            <person name="Sombolestani A.S."/>
        </authorList>
    </citation>
    <scope>NUCLEOTIDE SEQUENCE</scope>
    <source>
        <strain evidence="3">LMG 1626</strain>
    </source>
</reference>
<keyword evidence="1" id="KW-0249">Electron transport</keyword>
<accession>A0A967B6B8</accession>
<feature type="domain" description="Electron transfer flavoprotein alpha/beta-subunit N-terminal" evidence="2">
    <location>
        <begin position="27"/>
        <end position="162"/>
    </location>
</feature>
<keyword evidence="1" id="KW-0813">Transport</keyword>
<name>A0A967B6B8_9PROT</name>
<dbReference type="AlphaFoldDB" id="A0A967B6B8"/>
<organism evidence="3 4">
    <name type="scientific">Acetobacter estunensis</name>
    <dbReference type="NCBI Taxonomy" id="104097"/>
    <lineage>
        <taxon>Bacteria</taxon>
        <taxon>Pseudomonadati</taxon>
        <taxon>Pseudomonadota</taxon>
        <taxon>Alphaproteobacteria</taxon>
        <taxon>Acetobacterales</taxon>
        <taxon>Acetobacteraceae</taxon>
        <taxon>Acetobacter</taxon>
    </lineage>
</organism>
<dbReference type="InterPro" id="IPR014730">
    <property type="entry name" value="ETF_a/b_N"/>
</dbReference>
<evidence type="ECO:0000313" key="3">
    <source>
        <dbReference type="EMBL" id="NHO54627.1"/>
    </source>
</evidence>
<dbReference type="Gene3D" id="3.40.50.620">
    <property type="entry name" value="HUPs"/>
    <property type="match status" value="1"/>
</dbReference>
<gene>
    <name evidence="3" type="ORF">GOB87_11830</name>
</gene>
<dbReference type="SUPFAM" id="SSF52402">
    <property type="entry name" value="Adenine nucleotide alpha hydrolases-like"/>
    <property type="match status" value="1"/>
</dbReference>
<evidence type="ECO:0000256" key="1">
    <source>
        <dbReference type="ARBA" id="ARBA00022982"/>
    </source>
</evidence>
<sequence>MKAIVLLSAGIDPVSGRPAPVGGEVRAIGLARALGAKTLIGLHAGASVPALADYGGYGLKEIICLSGGEHDPVAALAQFLIRASNVSAPDLVLAGTRGCGGADTGLLPYRLAEKLGWPIATGIAAPLEEQPAAGRLALAQARARGAVRPVHVTLPCVVTVSDMAECVPSFVFADKRAVQVRDERAERTPQGEMEEGLLRPYRRRPKLISAARTGGTGGQLLVDPTPEEAAAAIIAHLRSLGVLAAADEASSSKMT</sequence>
<evidence type="ECO:0000313" key="4">
    <source>
        <dbReference type="Proteomes" id="UP000597459"/>
    </source>
</evidence>
<dbReference type="EMBL" id="WOTH01000027">
    <property type="protein sequence ID" value="NHO54627.1"/>
    <property type="molecule type" value="Genomic_DNA"/>
</dbReference>
<dbReference type="InterPro" id="IPR014729">
    <property type="entry name" value="Rossmann-like_a/b/a_fold"/>
</dbReference>
<dbReference type="RefSeq" id="WP_166317017.1">
    <property type="nucleotide sequence ID" value="NZ_WOTH01000027.1"/>
</dbReference>
<proteinExistence type="predicted"/>
<protein>
    <submittedName>
        <fullName evidence="3">Electron transfer flavoprotein subunit beta</fullName>
    </submittedName>
</protein>
<evidence type="ECO:0000259" key="2">
    <source>
        <dbReference type="Pfam" id="PF01012"/>
    </source>
</evidence>
<keyword evidence="4" id="KW-1185">Reference proteome</keyword>